<reference evidence="5" key="2">
    <citation type="submission" date="2018-04" db="EMBL/GenBank/DDBJ databases">
        <title>Draft genome sequence of Mycobacterium montefiorense isolated from Japanese black salamander.</title>
        <authorList>
            <person name="Fukano H."/>
            <person name="Yoshida M."/>
            <person name="Shimizu A."/>
            <person name="Iwao H."/>
            <person name="Kurata O."/>
            <person name="Katayama Y."/>
            <person name="Omatsu T."/>
            <person name="Mizutani T."/>
            <person name="Wada S."/>
            <person name="Hoshino Y."/>
        </authorList>
    </citation>
    <scope>NUCLEOTIDE SEQUENCE [LARGE SCALE GENOMIC DNA]</scope>
    <source>
        <strain evidence="5">BS</strain>
    </source>
</reference>
<evidence type="ECO:0000313" key="6">
    <source>
        <dbReference type="Proteomes" id="UP001139505"/>
    </source>
</evidence>
<keyword evidence="5" id="KW-1185">Reference proteome</keyword>
<dbReference type="Proteomes" id="UP001139505">
    <property type="component" value="Unassembled WGS sequence"/>
</dbReference>
<dbReference type="AlphaFoldDB" id="A0AA37UQL1"/>
<comment type="similarity">
    <text evidence="1">Belongs to the mycobacterial PPE family.</text>
</comment>
<evidence type="ECO:0000259" key="2">
    <source>
        <dbReference type="Pfam" id="PF00823"/>
    </source>
</evidence>
<dbReference type="InterPro" id="IPR000030">
    <property type="entry name" value="PPE_dom"/>
</dbReference>
<organism evidence="4 6">
    <name type="scientific">Mycobacterium montefiorense</name>
    <dbReference type="NCBI Taxonomy" id="154654"/>
    <lineage>
        <taxon>Bacteria</taxon>
        <taxon>Bacillati</taxon>
        <taxon>Actinomycetota</taxon>
        <taxon>Actinomycetes</taxon>
        <taxon>Mycobacteriales</taxon>
        <taxon>Mycobacteriaceae</taxon>
        <taxon>Mycobacterium</taxon>
        <taxon>Mycobacterium simiae complex</taxon>
    </lineage>
</organism>
<dbReference type="Pfam" id="PF00823">
    <property type="entry name" value="PPE"/>
    <property type="match status" value="1"/>
</dbReference>
<reference evidence="4" key="4">
    <citation type="submission" date="2022-04" db="EMBL/GenBank/DDBJ databases">
        <authorList>
            <person name="Komine T."/>
            <person name="Fukano H."/>
            <person name="Wada S."/>
        </authorList>
    </citation>
    <scope>NUCLEOTIDE SEQUENCE</scope>
    <source>
        <strain evidence="4">NJB18185</strain>
    </source>
</reference>
<evidence type="ECO:0000313" key="4">
    <source>
        <dbReference type="EMBL" id="GKU71952.1"/>
    </source>
</evidence>
<comment type="caution">
    <text evidence="4">The sequence shown here is derived from an EMBL/GenBank/DDBJ whole genome shotgun (WGS) entry which is preliminary data.</text>
</comment>
<dbReference type="EMBL" id="BFCH01000048">
    <property type="protein sequence ID" value="GBG40841.1"/>
    <property type="molecule type" value="Genomic_DNA"/>
</dbReference>
<protein>
    <recommendedName>
        <fullName evidence="2">PPE domain-containing protein</fullName>
    </recommendedName>
</protein>
<dbReference type="PANTHER" id="PTHR46766">
    <property type="entry name" value="GLUTAMINE-RICH PROTEIN 2"/>
    <property type="match status" value="1"/>
</dbReference>
<dbReference type="InterPro" id="IPR038332">
    <property type="entry name" value="PPE_sf"/>
</dbReference>
<gene>
    <name evidence="3" type="ORF">MmonteBS_52130</name>
    <name evidence="4" type="ORF">NJB18185_17280</name>
</gene>
<evidence type="ECO:0000256" key="1">
    <source>
        <dbReference type="ARBA" id="ARBA00010652"/>
    </source>
</evidence>
<dbReference type="Proteomes" id="UP000245060">
    <property type="component" value="Unassembled WGS sequence"/>
</dbReference>
<reference evidence="3" key="1">
    <citation type="journal article" date="2018" name="Genome Announc.">
        <title>Draft Genome Sequence of Mycobacterium montefiorense Isolated from Japanese Black Salamander (Hynobius nigrescens).</title>
        <authorList>
            <person name="Fukano H."/>
            <person name="Yoshida M."/>
            <person name="Shimizu A."/>
            <person name="Iwao H."/>
            <person name="Katayama Y."/>
            <person name="Omatsu T."/>
            <person name="Mizutani T."/>
            <person name="Kurata O."/>
            <person name="Wada S."/>
            <person name="Hoshino Y."/>
        </authorList>
    </citation>
    <scope>NUCLEOTIDE SEQUENCE</scope>
    <source>
        <strain evidence="3">BS</strain>
    </source>
</reference>
<accession>A0AA37UQL1</accession>
<feature type="domain" description="PPE" evidence="2">
    <location>
        <begin position="1"/>
        <end position="140"/>
    </location>
</feature>
<sequence>MLAAAAGWDALAAQLETAASGYSSEISGLTGWWFGPSSMRMATAAAPYIGWLHASAAQAGQTAAQAYGAAAAYEAALSMTVPPPAIVANRAQLMALIATNFLGQNTPAIAVTEAQYMEMWVQDATAMYAYAADSEVASTLAPYDEPPQTTNQSGQADQTAAVARAASDATSARTQAAVQLASSAEAGDTTLPVGSSAGVAPGGAVLEPGVTVTVTADYPAVTTAFGVQVKTITDVTWSYFGFTYTIPAGIETNFAGGGFFEGGTFTVLPPLTGDAAVMMPAGGVTALGPGVTVTVDAGGFVTAVNTGAITSSAAITPIAPVAPIASSASGAVAVAPAAAAPGLAGTAGTAGIQAPVNVEGMFQWAQPVTEVAIAAG</sequence>
<dbReference type="Gene3D" id="1.20.1260.20">
    <property type="entry name" value="PPE superfamily"/>
    <property type="match status" value="1"/>
</dbReference>
<dbReference type="PANTHER" id="PTHR46766:SF1">
    <property type="entry name" value="GLUTAMINE-RICH PROTEIN 2"/>
    <property type="match status" value="1"/>
</dbReference>
<evidence type="ECO:0000313" key="5">
    <source>
        <dbReference type="Proteomes" id="UP000245060"/>
    </source>
</evidence>
<evidence type="ECO:0000313" key="3">
    <source>
        <dbReference type="EMBL" id="GBG40841.1"/>
    </source>
</evidence>
<name>A0AA37UQL1_9MYCO</name>
<dbReference type="SUPFAM" id="SSF140459">
    <property type="entry name" value="PE/PPE dimer-like"/>
    <property type="match status" value="1"/>
</dbReference>
<proteinExistence type="inferred from homology"/>
<dbReference type="EMBL" id="BQYH01000009">
    <property type="protein sequence ID" value="GKU71952.1"/>
    <property type="molecule type" value="Genomic_DNA"/>
</dbReference>
<dbReference type="GO" id="GO:0052572">
    <property type="term" value="P:response to host immune response"/>
    <property type="evidence" value="ECO:0007669"/>
    <property type="project" value="TreeGrafter"/>
</dbReference>
<reference evidence="4" key="3">
    <citation type="journal article" date="2022" name="Microbiol. Resour. Announc.">
        <title>Draft Genome Sequences of Eight Mycobacterium montefiorense Strains Isolated from Salamanders in Captivity.</title>
        <authorList>
            <person name="Komine T."/>
            <person name="Ihara H."/>
            <person name="Fukano H."/>
            <person name="Hoshino Y."/>
            <person name="Kurata O."/>
            <person name="Wada S."/>
        </authorList>
    </citation>
    <scope>NUCLEOTIDE SEQUENCE</scope>
    <source>
        <strain evidence="4">NJB18185</strain>
    </source>
</reference>